<evidence type="ECO:0000313" key="1">
    <source>
        <dbReference type="EMBL" id="KAJ7202893.1"/>
    </source>
</evidence>
<keyword evidence="2" id="KW-1185">Reference proteome</keyword>
<organism evidence="1 2">
    <name type="scientific">Mycena pura</name>
    <dbReference type="NCBI Taxonomy" id="153505"/>
    <lineage>
        <taxon>Eukaryota</taxon>
        <taxon>Fungi</taxon>
        <taxon>Dikarya</taxon>
        <taxon>Basidiomycota</taxon>
        <taxon>Agaricomycotina</taxon>
        <taxon>Agaricomycetes</taxon>
        <taxon>Agaricomycetidae</taxon>
        <taxon>Agaricales</taxon>
        <taxon>Marasmiineae</taxon>
        <taxon>Mycenaceae</taxon>
        <taxon>Mycena</taxon>
    </lineage>
</organism>
<gene>
    <name evidence="1" type="ORF">GGX14DRAFT_570566</name>
</gene>
<reference evidence="1" key="1">
    <citation type="submission" date="2023-03" db="EMBL/GenBank/DDBJ databases">
        <title>Massive genome expansion in bonnet fungi (Mycena s.s.) driven by repeated elements and novel gene families across ecological guilds.</title>
        <authorList>
            <consortium name="Lawrence Berkeley National Laboratory"/>
            <person name="Harder C.B."/>
            <person name="Miyauchi S."/>
            <person name="Viragh M."/>
            <person name="Kuo A."/>
            <person name="Thoen E."/>
            <person name="Andreopoulos B."/>
            <person name="Lu D."/>
            <person name="Skrede I."/>
            <person name="Drula E."/>
            <person name="Henrissat B."/>
            <person name="Morin E."/>
            <person name="Kohler A."/>
            <person name="Barry K."/>
            <person name="LaButti K."/>
            <person name="Morin E."/>
            <person name="Salamov A."/>
            <person name="Lipzen A."/>
            <person name="Mereny Z."/>
            <person name="Hegedus B."/>
            <person name="Baldrian P."/>
            <person name="Stursova M."/>
            <person name="Weitz H."/>
            <person name="Taylor A."/>
            <person name="Grigoriev I.V."/>
            <person name="Nagy L.G."/>
            <person name="Martin F."/>
            <person name="Kauserud H."/>
        </authorList>
    </citation>
    <scope>NUCLEOTIDE SEQUENCE</scope>
    <source>
        <strain evidence="1">9144</strain>
    </source>
</reference>
<evidence type="ECO:0000313" key="2">
    <source>
        <dbReference type="Proteomes" id="UP001219525"/>
    </source>
</evidence>
<proteinExistence type="predicted"/>
<dbReference type="AlphaFoldDB" id="A0AAD6V5C2"/>
<name>A0AAD6V5C2_9AGAR</name>
<comment type="caution">
    <text evidence="1">The sequence shown here is derived from an EMBL/GenBank/DDBJ whole genome shotgun (WGS) entry which is preliminary data.</text>
</comment>
<accession>A0AAD6V5C2</accession>
<protein>
    <submittedName>
        <fullName evidence="1">Uncharacterized protein</fullName>
    </submittedName>
</protein>
<dbReference type="Proteomes" id="UP001219525">
    <property type="component" value="Unassembled WGS sequence"/>
</dbReference>
<sequence length="140" mass="15424">MSVDPQYGELSRAMRNRGIEDALSINSTSDDSAIFQDHTRLPLDYRDEVCETKPFSSGRLLDQEPASSSLLDRACLRGGPTIVIYHFLVRTVTPPYTAHFSRFIGQTGGVVNDVVSSLQAVPRKCLGMAIASLWDAYARS</sequence>
<dbReference type="EMBL" id="JARJCW010000053">
    <property type="protein sequence ID" value="KAJ7202893.1"/>
    <property type="molecule type" value="Genomic_DNA"/>
</dbReference>